<protein>
    <submittedName>
        <fullName evidence="2">Uncharacterized protein</fullName>
    </submittedName>
</protein>
<dbReference type="Proteomes" id="UP000015961">
    <property type="component" value="Unassembled WGS sequence"/>
</dbReference>
<keyword evidence="3" id="KW-1185">Reference proteome</keyword>
<dbReference type="PATRIC" id="fig|1140003.3.peg.1854"/>
<proteinExistence type="predicted"/>
<accession>S0NNI0</accession>
<dbReference type="EMBL" id="ASWO01000007">
    <property type="protein sequence ID" value="EOT83047.1"/>
    <property type="molecule type" value="Genomic_DNA"/>
</dbReference>
<name>S0NNI0_9ENTE</name>
<feature type="region of interest" description="Disordered" evidence="1">
    <location>
        <begin position="40"/>
        <end position="106"/>
    </location>
</feature>
<dbReference type="RefSeq" id="WP_016186355.1">
    <property type="nucleotide sequence ID" value="NZ_ASWO01000007.1"/>
</dbReference>
<dbReference type="AlphaFoldDB" id="S0NNI0"/>
<feature type="compositionally biased region" description="Low complexity" evidence="1">
    <location>
        <begin position="51"/>
        <end position="71"/>
    </location>
</feature>
<gene>
    <name evidence="2" type="ORF">I573_02160</name>
</gene>
<evidence type="ECO:0000313" key="2">
    <source>
        <dbReference type="EMBL" id="EOT83047.1"/>
    </source>
</evidence>
<sequence>MQSIWRRIVLSGTFIIGSIVLSSAGYLVVKSNVYAQSEEPPISISQDESRMMSPKTPTMATTSATTMSDPPEIVASDPSTSTSVNEAYTSPSDSKANQHATITSGSNENTKLTVALTEDTMRLETAQVIEGTVYYPAATKEELTSQVGKKRNVYLENDINFETGGIELFDGFKLYGKDLVTGNHHQLNLQNAGNATTSTFYTSTKADITFSNLKILGGNQYGIIYYPNNVTGTIFMEQIDYMAINAQPFYGNDTLVHIKDSTFVQQKEDSVMNGGQVYAKNFMTGNQLVLEGRVQIDHKSFSFSSTAPQNDNPFIAWGKEKSTLASFIKVLENADVTVNTEKTLIFTGPGTPESFALEVAEDARFDLGIGAYFFSGSPRLSNDFIVAARGSLLLTDNSKQYGRALSNHFIPLLQEGTFRLAKDSNVNIYSDNTKVLIEQLTTTVKKPFTIPGDIGQFVLENQTSLIRDGFFALNSYLQTSGNTVVFSNSSFIGDHSQISFALNSQGTRQANVLQTNNNYDTNPKNIMQSRYNAAKKVTYLSTDPSVYRLTAKPIYANPAILEGTALTNTTVAITYQDVNGVTQREQTVVKDGTYRFDLKNKIRSKQEVLIQANIGGQDSLKQEYTPVTDLKETVIDNIPPSATAVFQKISSTAIESNTYDYRQSLDNIQDDSLEEVTIEVLTPFTKTVELQQATLRLTDTSGNHTDIGISAFIYDDDSVVEMEEPRYLLNYNYFEVYDDELRGETSPYEVYLQALPYTIWSQYQTLNNQEAIIVSSTLASIPRAEPYEVKLKNKNIEYSVYIKVKEAKTSPELIDVTVPTNMFFYSLGTSPKIYAPDYYFINNSSRRPVELVLQPLKIEDADGTQLTGEKRNLFLDFILDGQTIDSLDLENQTISLAENQQKVFSLTGEYLGPVDRIRRPTYKLELTIK</sequence>
<evidence type="ECO:0000313" key="3">
    <source>
        <dbReference type="Proteomes" id="UP000015961"/>
    </source>
</evidence>
<evidence type="ECO:0000256" key="1">
    <source>
        <dbReference type="SAM" id="MobiDB-lite"/>
    </source>
</evidence>
<comment type="caution">
    <text evidence="2">The sequence shown here is derived from an EMBL/GenBank/DDBJ whole genome shotgun (WGS) entry which is preliminary data.</text>
</comment>
<reference evidence="2 3" key="1">
    <citation type="submission" date="2013-03" db="EMBL/GenBank/DDBJ databases">
        <title>The Genome Sequence of Enterococcus sulfureus ATCC_49903 (PacBio/Illumina hybrid assembly).</title>
        <authorList>
            <consortium name="The Broad Institute Genomics Platform"/>
            <consortium name="The Broad Institute Genome Sequencing Center for Infectious Disease"/>
            <person name="Earl A."/>
            <person name="Russ C."/>
            <person name="Gilmore M."/>
            <person name="Surin D."/>
            <person name="Walker B."/>
            <person name="Young S."/>
            <person name="Zeng Q."/>
            <person name="Gargeya S."/>
            <person name="Fitzgerald M."/>
            <person name="Haas B."/>
            <person name="Abouelleil A."/>
            <person name="Allen A.W."/>
            <person name="Alvarado L."/>
            <person name="Arachchi H.M."/>
            <person name="Berlin A.M."/>
            <person name="Chapman S.B."/>
            <person name="Gainer-Dewar J."/>
            <person name="Goldberg J."/>
            <person name="Griggs A."/>
            <person name="Gujja S."/>
            <person name="Hansen M."/>
            <person name="Howarth C."/>
            <person name="Imamovic A."/>
            <person name="Ireland A."/>
            <person name="Larimer J."/>
            <person name="McCowan C."/>
            <person name="Murphy C."/>
            <person name="Pearson M."/>
            <person name="Poon T.W."/>
            <person name="Priest M."/>
            <person name="Roberts A."/>
            <person name="Saif S."/>
            <person name="Shea T."/>
            <person name="Sisk P."/>
            <person name="Sykes S."/>
            <person name="Wortman J."/>
            <person name="Nusbaum C."/>
            <person name="Birren B."/>
        </authorList>
    </citation>
    <scope>NUCLEOTIDE SEQUENCE [LARGE SCALE GENOMIC DNA]</scope>
    <source>
        <strain evidence="2 3">ATCC 49903</strain>
    </source>
</reference>
<organism evidence="2 3">
    <name type="scientific">Enterococcus sulfureus ATCC 49903</name>
    <dbReference type="NCBI Taxonomy" id="1140003"/>
    <lineage>
        <taxon>Bacteria</taxon>
        <taxon>Bacillati</taxon>
        <taxon>Bacillota</taxon>
        <taxon>Bacilli</taxon>
        <taxon>Lactobacillales</taxon>
        <taxon>Enterococcaceae</taxon>
        <taxon>Enterococcus</taxon>
    </lineage>
</organism>
<feature type="compositionally biased region" description="Polar residues" evidence="1">
    <location>
        <begin position="77"/>
        <end position="106"/>
    </location>
</feature>